<dbReference type="PANTHER" id="PTHR47424:SF5">
    <property type="entry name" value="ZN(II)2CYS6 TRANSCRIPTION FACTOR (EUROFUNG)"/>
    <property type="match status" value="1"/>
</dbReference>
<comment type="caution">
    <text evidence="5">The sequence shown here is derived from an EMBL/GenBank/DDBJ whole genome shotgun (WGS) entry which is preliminary data.</text>
</comment>
<dbReference type="InterPro" id="IPR051127">
    <property type="entry name" value="Fungal_SecMet_Regulators"/>
</dbReference>
<dbReference type="OrthoDB" id="3362851at2759"/>
<dbReference type="PANTHER" id="PTHR47424">
    <property type="entry name" value="REGULATORY PROTEIN GAL4"/>
    <property type="match status" value="1"/>
</dbReference>
<sequence length="159" mass="17558">MQLFRAIIRIAPESTGQQRSCQSPATTQRSGSIRSLGAAYRPPPSPQITERVNNLIDSYFRWVHPATSVLDGVKFRKTASSGTRNDSLLLCLFNMVLALGSIETTKTDSREHLTYYQAAKSHLDLEGLGNKSFETSSLDSHGWLVQPLPQPPKPCICPT</sequence>
<organism evidence="5 6">
    <name type="scientific">Cladophialophora yegresii CBS 114405</name>
    <dbReference type="NCBI Taxonomy" id="1182544"/>
    <lineage>
        <taxon>Eukaryota</taxon>
        <taxon>Fungi</taxon>
        <taxon>Dikarya</taxon>
        <taxon>Ascomycota</taxon>
        <taxon>Pezizomycotina</taxon>
        <taxon>Eurotiomycetes</taxon>
        <taxon>Chaetothyriomycetidae</taxon>
        <taxon>Chaetothyriales</taxon>
        <taxon>Herpotrichiellaceae</taxon>
        <taxon>Cladophialophora</taxon>
    </lineage>
</organism>
<reference evidence="5 6" key="1">
    <citation type="submission" date="2013-03" db="EMBL/GenBank/DDBJ databases">
        <title>The Genome Sequence of Cladophialophora yegresii CBS 114405.</title>
        <authorList>
            <consortium name="The Broad Institute Genomics Platform"/>
            <person name="Cuomo C."/>
            <person name="de Hoog S."/>
            <person name="Gorbushina A."/>
            <person name="Walker B."/>
            <person name="Young S.K."/>
            <person name="Zeng Q."/>
            <person name="Gargeya S."/>
            <person name="Fitzgerald M."/>
            <person name="Haas B."/>
            <person name="Abouelleil A."/>
            <person name="Allen A.W."/>
            <person name="Alvarado L."/>
            <person name="Arachchi H.M."/>
            <person name="Berlin A.M."/>
            <person name="Chapman S.B."/>
            <person name="Gainer-Dewar J."/>
            <person name="Goldberg J."/>
            <person name="Griggs A."/>
            <person name="Gujja S."/>
            <person name="Hansen M."/>
            <person name="Howarth C."/>
            <person name="Imamovic A."/>
            <person name="Ireland A."/>
            <person name="Larimer J."/>
            <person name="McCowan C."/>
            <person name="Murphy C."/>
            <person name="Pearson M."/>
            <person name="Poon T.W."/>
            <person name="Priest M."/>
            <person name="Roberts A."/>
            <person name="Saif S."/>
            <person name="Shea T."/>
            <person name="Sisk P."/>
            <person name="Sykes S."/>
            <person name="Wortman J."/>
            <person name="Nusbaum C."/>
            <person name="Birren B."/>
        </authorList>
    </citation>
    <scope>NUCLEOTIDE SEQUENCE [LARGE SCALE GENOMIC DNA]</scope>
    <source>
        <strain evidence="5 6">CBS 114405</strain>
    </source>
</reference>
<dbReference type="HOGENOM" id="CLU_1660571_0_0_1"/>
<dbReference type="RefSeq" id="XP_007757032.1">
    <property type="nucleotide sequence ID" value="XM_007758842.1"/>
</dbReference>
<name>W9WQM3_9EURO</name>
<keyword evidence="3" id="KW-0539">Nucleus</keyword>
<evidence type="ECO:0000256" key="4">
    <source>
        <dbReference type="SAM" id="MobiDB-lite"/>
    </source>
</evidence>
<dbReference type="GO" id="GO:0000435">
    <property type="term" value="P:positive regulation of transcription from RNA polymerase II promoter by galactose"/>
    <property type="evidence" value="ECO:0007669"/>
    <property type="project" value="TreeGrafter"/>
</dbReference>
<gene>
    <name evidence="5" type="ORF">A1O7_04832</name>
</gene>
<dbReference type="GeneID" id="19179417"/>
<keyword evidence="1" id="KW-0805">Transcription regulation</keyword>
<protein>
    <recommendedName>
        <fullName evidence="7">Transcription factor domain-containing protein</fullName>
    </recommendedName>
</protein>
<evidence type="ECO:0000313" key="5">
    <source>
        <dbReference type="EMBL" id="EXJ60679.1"/>
    </source>
</evidence>
<dbReference type="EMBL" id="AMGW01000003">
    <property type="protein sequence ID" value="EXJ60679.1"/>
    <property type="molecule type" value="Genomic_DNA"/>
</dbReference>
<dbReference type="GO" id="GO:0005634">
    <property type="term" value="C:nucleus"/>
    <property type="evidence" value="ECO:0007669"/>
    <property type="project" value="TreeGrafter"/>
</dbReference>
<dbReference type="GO" id="GO:0000981">
    <property type="term" value="F:DNA-binding transcription factor activity, RNA polymerase II-specific"/>
    <property type="evidence" value="ECO:0007669"/>
    <property type="project" value="TreeGrafter"/>
</dbReference>
<evidence type="ECO:0008006" key="7">
    <source>
        <dbReference type="Google" id="ProtNLM"/>
    </source>
</evidence>
<dbReference type="VEuPathDB" id="FungiDB:A1O7_04832"/>
<keyword evidence="6" id="KW-1185">Reference proteome</keyword>
<dbReference type="AlphaFoldDB" id="W9WQM3"/>
<feature type="region of interest" description="Disordered" evidence="4">
    <location>
        <begin position="14"/>
        <end position="44"/>
    </location>
</feature>
<accession>W9WQM3</accession>
<feature type="compositionally biased region" description="Polar residues" evidence="4">
    <location>
        <begin position="14"/>
        <end position="33"/>
    </location>
</feature>
<dbReference type="GO" id="GO:0000978">
    <property type="term" value="F:RNA polymerase II cis-regulatory region sequence-specific DNA binding"/>
    <property type="evidence" value="ECO:0007669"/>
    <property type="project" value="TreeGrafter"/>
</dbReference>
<evidence type="ECO:0000256" key="1">
    <source>
        <dbReference type="ARBA" id="ARBA00023015"/>
    </source>
</evidence>
<evidence type="ECO:0000256" key="2">
    <source>
        <dbReference type="ARBA" id="ARBA00023163"/>
    </source>
</evidence>
<keyword evidence="2" id="KW-0804">Transcription</keyword>
<evidence type="ECO:0000256" key="3">
    <source>
        <dbReference type="ARBA" id="ARBA00023242"/>
    </source>
</evidence>
<dbReference type="Proteomes" id="UP000019473">
    <property type="component" value="Unassembled WGS sequence"/>
</dbReference>
<dbReference type="CDD" id="cd12148">
    <property type="entry name" value="fungal_TF_MHR"/>
    <property type="match status" value="1"/>
</dbReference>
<evidence type="ECO:0000313" key="6">
    <source>
        <dbReference type="Proteomes" id="UP000019473"/>
    </source>
</evidence>
<proteinExistence type="predicted"/>